<dbReference type="Proteomes" id="UP000664940">
    <property type="component" value="Unassembled WGS sequence"/>
</dbReference>
<reference evidence="2 3" key="1">
    <citation type="journal article" date="2020" name="Nature">
        <title>Six reference-quality genomes reveal evolution of bat adaptations.</title>
        <authorList>
            <person name="Jebb D."/>
            <person name="Huang Z."/>
            <person name="Pippel M."/>
            <person name="Hughes G.M."/>
            <person name="Lavrichenko K."/>
            <person name="Devanna P."/>
            <person name="Winkler S."/>
            <person name="Jermiin L.S."/>
            <person name="Skirmuntt E.C."/>
            <person name="Katzourakis A."/>
            <person name="Burkitt-Gray L."/>
            <person name="Ray D.A."/>
            <person name="Sullivan K.A.M."/>
            <person name="Roscito J.G."/>
            <person name="Kirilenko B.M."/>
            <person name="Davalos L.M."/>
            <person name="Corthals A.P."/>
            <person name="Power M.L."/>
            <person name="Jones G."/>
            <person name="Ransome R.D."/>
            <person name="Dechmann D.K.N."/>
            <person name="Locatelli A.G."/>
            <person name="Puechmaille S.J."/>
            <person name="Fedrigo O."/>
            <person name="Jarvis E.D."/>
            <person name="Hiller M."/>
            <person name="Vernes S.C."/>
            <person name="Myers E.W."/>
            <person name="Teeling E.C."/>
        </authorList>
    </citation>
    <scope>NUCLEOTIDE SEQUENCE [LARGE SCALE GENOMIC DNA]</scope>
    <source>
        <strain evidence="2">Bat1K_MPI-CBG_1</strain>
    </source>
</reference>
<feature type="compositionally biased region" description="Polar residues" evidence="1">
    <location>
        <begin position="46"/>
        <end position="55"/>
    </location>
</feature>
<gene>
    <name evidence="2" type="ORF">HJG60_009627</name>
</gene>
<organism evidence="2 3">
    <name type="scientific">Phyllostomus discolor</name>
    <name type="common">pale spear-nosed bat</name>
    <dbReference type="NCBI Taxonomy" id="89673"/>
    <lineage>
        <taxon>Eukaryota</taxon>
        <taxon>Metazoa</taxon>
        <taxon>Chordata</taxon>
        <taxon>Craniata</taxon>
        <taxon>Vertebrata</taxon>
        <taxon>Euteleostomi</taxon>
        <taxon>Mammalia</taxon>
        <taxon>Eutheria</taxon>
        <taxon>Laurasiatheria</taxon>
        <taxon>Chiroptera</taxon>
        <taxon>Yangochiroptera</taxon>
        <taxon>Phyllostomidae</taxon>
        <taxon>Phyllostominae</taxon>
        <taxon>Phyllostomus</taxon>
    </lineage>
</organism>
<comment type="caution">
    <text evidence="2">The sequence shown here is derived from an EMBL/GenBank/DDBJ whole genome shotgun (WGS) entry which is preliminary data.</text>
</comment>
<evidence type="ECO:0000256" key="1">
    <source>
        <dbReference type="SAM" id="MobiDB-lite"/>
    </source>
</evidence>
<protein>
    <submittedName>
        <fullName evidence="2">Uncharacterized protein</fullName>
    </submittedName>
</protein>
<feature type="region of interest" description="Disordered" evidence="1">
    <location>
        <begin position="23"/>
        <end position="148"/>
    </location>
</feature>
<feature type="compositionally biased region" description="Basic and acidic residues" evidence="1">
    <location>
        <begin position="65"/>
        <end position="77"/>
    </location>
</feature>
<dbReference type="AlphaFoldDB" id="A0A834DAN3"/>
<proteinExistence type="predicted"/>
<accession>A0A834DAN3</accession>
<name>A0A834DAN3_9CHIR</name>
<feature type="compositionally biased region" description="Basic and acidic residues" evidence="1">
    <location>
        <begin position="122"/>
        <end position="131"/>
    </location>
</feature>
<sequence length="148" mass="15865">MGKSTGGDSKRVFVTCKDLSPETAWSIRGAAPRQKASVGGGRGAQESHSTSQRQLGSRAGTWEAPEGRGKEVEEPRGQRRRPLPEGLSAQRLCLRVSAPEQRSRFVARAGSVSEPPLTESPGVRKPETEGHRARKPPPPPTIPLALEA</sequence>
<dbReference type="EMBL" id="JABVXQ010000016">
    <property type="protein sequence ID" value="KAF6073506.1"/>
    <property type="molecule type" value="Genomic_DNA"/>
</dbReference>
<evidence type="ECO:0000313" key="3">
    <source>
        <dbReference type="Proteomes" id="UP000664940"/>
    </source>
</evidence>
<evidence type="ECO:0000313" key="2">
    <source>
        <dbReference type="EMBL" id="KAF6073506.1"/>
    </source>
</evidence>